<evidence type="ECO:0000313" key="2">
    <source>
        <dbReference type="Proteomes" id="UP000494106"/>
    </source>
</evidence>
<dbReference type="AlphaFoldDB" id="A0A8S1BHD8"/>
<sequence>MGSPDYKLTSAIVLELHVPYPSPAVTKIATSDNTAINNGIHGQPQHHIEPTAGALPDNAADLSSAARGLLMRLLERDPRVRMRNLRQLQQSAFYMGFNIENVKARKLSPKSIFEKHFPNVAEDEAQANELRIADEKAFLSFDQSIVI</sequence>
<accession>A0A8S1BHD8</accession>
<dbReference type="Proteomes" id="UP000494106">
    <property type="component" value="Unassembled WGS sequence"/>
</dbReference>
<dbReference type="EMBL" id="CADEBC010000858">
    <property type="protein sequence ID" value="CAB3261617.1"/>
    <property type="molecule type" value="Genomic_DNA"/>
</dbReference>
<dbReference type="OrthoDB" id="3205605at2759"/>
<name>A0A8S1BHD8_ARCPL</name>
<reference evidence="1 2" key="1">
    <citation type="submission" date="2020-04" db="EMBL/GenBank/DDBJ databases">
        <authorList>
            <person name="Wallbank WR R."/>
            <person name="Pardo Diaz C."/>
            <person name="Kozak K."/>
            <person name="Martin S."/>
            <person name="Jiggins C."/>
            <person name="Moest M."/>
            <person name="Warren A I."/>
            <person name="Byers J.R.P. K."/>
            <person name="Montejo-Kovacevich G."/>
            <person name="Yen C E."/>
        </authorList>
    </citation>
    <scope>NUCLEOTIDE SEQUENCE [LARGE SCALE GENOMIC DNA]</scope>
</reference>
<comment type="caution">
    <text evidence="1">The sequence shown here is derived from an EMBL/GenBank/DDBJ whole genome shotgun (WGS) entry which is preliminary data.</text>
</comment>
<gene>
    <name evidence="1" type="ORF">APLA_LOCUS18019</name>
</gene>
<protein>
    <submittedName>
        <fullName evidence="1">Uncharacterized protein</fullName>
    </submittedName>
</protein>
<proteinExistence type="predicted"/>
<evidence type="ECO:0000313" key="1">
    <source>
        <dbReference type="EMBL" id="CAB3261617.1"/>
    </source>
</evidence>
<keyword evidence="2" id="KW-1185">Reference proteome</keyword>
<organism evidence="1 2">
    <name type="scientific">Arctia plantaginis</name>
    <name type="common">Wood tiger moth</name>
    <name type="synonym">Phalaena plantaginis</name>
    <dbReference type="NCBI Taxonomy" id="874455"/>
    <lineage>
        <taxon>Eukaryota</taxon>
        <taxon>Metazoa</taxon>
        <taxon>Ecdysozoa</taxon>
        <taxon>Arthropoda</taxon>
        <taxon>Hexapoda</taxon>
        <taxon>Insecta</taxon>
        <taxon>Pterygota</taxon>
        <taxon>Neoptera</taxon>
        <taxon>Endopterygota</taxon>
        <taxon>Lepidoptera</taxon>
        <taxon>Glossata</taxon>
        <taxon>Ditrysia</taxon>
        <taxon>Noctuoidea</taxon>
        <taxon>Erebidae</taxon>
        <taxon>Arctiinae</taxon>
        <taxon>Arctia</taxon>
    </lineage>
</organism>